<dbReference type="CDD" id="cd19500">
    <property type="entry name" value="RecA-like_Lon"/>
    <property type="match status" value="1"/>
</dbReference>
<keyword evidence="5 9" id="KW-0378">Hydrolase</keyword>
<evidence type="ECO:0000259" key="16">
    <source>
        <dbReference type="PROSITE" id="PS51787"/>
    </source>
</evidence>
<dbReference type="InterPro" id="IPR008268">
    <property type="entry name" value="Peptidase_S16_AS"/>
</dbReference>
<feature type="domain" description="Lon N-terminal" evidence="16">
    <location>
        <begin position="21"/>
        <end position="215"/>
    </location>
</feature>
<organism evidence="17 18">
    <name type="scientific">Candidatus Glassbacteria bacterium RIFCSPLOWO2_12_FULL_58_11</name>
    <dbReference type="NCBI Taxonomy" id="1817867"/>
    <lineage>
        <taxon>Bacteria</taxon>
        <taxon>Candidatus Glassiibacteriota</taxon>
    </lineage>
</organism>
<dbReference type="InterPro" id="IPR015947">
    <property type="entry name" value="PUA-like_sf"/>
</dbReference>
<keyword evidence="6 9" id="KW-0720">Serine protease</keyword>
<dbReference type="PROSITE" id="PS01046">
    <property type="entry name" value="LON_SER"/>
    <property type="match status" value="1"/>
</dbReference>
<dbReference type="Pfam" id="PF22667">
    <property type="entry name" value="Lon_lid"/>
    <property type="match status" value="1"/>
</dbReference>
<comment type="subcellular location">
    <subcellularLocation>
        <location evidence="1 9 10">Cytoplasm</location>
    </subcellularLocation>
</comment>
<proteinExistence type="evidence at transcript level"/>
<accession>A0A1F5YPS7</accession>
<comment type="catalytic activity">
    <reaction evidence="9 10 13">
        <text>Hydrolysis of proteins in presence of ATP.</text>
        <dbReference type="EC" id="3.4.21.53"/>
    </reaction>
</comment>
<sequence length="785" mass="87118">MKAAERSDQPLLLIDDLPSSLPLLPLDDRVVFPNVVVPVMVPEGSFSQLVEENISDSQLVALGYSTASPETERGGERNFLPFGTLGRVLKMLRMQDNSIRLLIQGLSRIALGKVRREGELFICSPEPLEQAREPQIQLVALKRALLLLFHEMIDISPMLAEDLREASDNIESAGALADFVAANIELPLAEKKQIFLTVVPRDRAQLVIDLLVRERNLIELGKQIQSKVKSQLDKEQRDYYLREQLRVIRRELGEEDSHKREIEELTLAVEAAQMSPEAHEMAGRELDRLRRMPPSASEYHVSRTYLDWLIHLPWNISSREPVDIAAARKVLDEDHYSLSAVKERIIEFLAVRQLKQDSHGPILCFVGPPGVGKTSLGKSIARALGRKFCRIALGGIRDEAEIRGHRRTYIASLPGRLIQNLRKAGENNPVIMLDEIDKLGSDMRSDPANALLEVLDSAQNHSFADHYLEVSFDLSNVFFIATANLVHEIPPALRDRLEIIEIAGYTPSEKLEIARRHLVPRQLEENGLASGGRLRLSAETLAVITDSYTRESGVRELERAIASLARKTALNLLEGKYHSTIRPEELAGYLGPPRYLPATAGRSPEVGVATALAWTAYGGEILFVEALKMEGRKNLELTGQLGEVMRESAMAAFSYLRAHRRDFEIEEDLFANSDIHLHVPSGATPKDGPSAGAAILTALASLLSGLPVRHDLGMTGEITLRGKVMAVGGIKGKILAAHRAGLTEVLLPEENEKDLEDLPDEVKKELKFKLVNSVSQVLETALIKD</sequence>
<evidence type="ECO:0000256" key="9">
    <source>
        <dbReference type="HAMAP-Rule" id="MF_01973"/>
    </source>
</evidence>
<dbReference type="InterPro" id="IPR004815">
    <property type="entry name" value="Lon_bac/euk-typ"/>
</dbReference>
<evidence type="ECO:0000313" key="17">
    <source>
        <dbReference type="EMBL" id="OGG02201.1"/>
    </source>
</evidence>
<comment type="function">
    <text evidence="9">ATP-dependent serine protease that mediates the selective degradation of mutant and abnormal proteins as well as certain short-lived regulatory proteins. Required for cellular homeostasis and for survival from DNA damage and developmental changes induced by stress. Degrades polypeptides processively to yield small peptide fragments that are 5 to 10 amino acids long. Binds to DNA in a double-stranded, site-specific manner.</text>
</comment>
<dbReference type="Gene3D" id="3.30.230.10">
    <property type="match status" value="1"/>
</dbReference>
<dbReference type="STRING" id="1817867.A3F83_00790"/>
<evidence type="ECO:0000256" key="14">
    <source>
        <dbReference type="RuleBase" id="RU000591"/>
    </source>
</evidence>
<protein>
    <recommendedName>
        <fullName evidence="9 10">Lon protease</fullName>
        <ecNumber evidence="9 10">3.4.21.53</ecNumber>
    </recommendedName>
    <alternativeName>
        <fullName evidence="9">ATP-dependent protease La</fullName>
    </alternativeName>
</protein>
<dbReference type="EC" id="3.4.21.53" evidence="9 10"/>
<dbReference type="InterPro" id="IPR003593">
    <property type="entry name" value="AAA+_ATPase"/>
</dbReference>
<dbReference type="PANTHER" id="PTHR10046">
    <property type="entry name" value="ATP DEPENDENT LON PROTEASE FAMILY MEMBER"/>
    <property type="match status" value="1"/>
</dbReference>
<dbReference type="Pfam" id="PF02190">
    <property type="entry name" value="LON_substr_bdg"/>
    <property type="match status" value="1"/>
</dbReference>
<dbReference type="SUPFAM" id="SSF54211">
    <property type="entry name" value="Ribosomal protein S5 domain 2-like"/>
    <property type="match status" value="1"/>
</dbReference>
<dbReference type="PROSITE" id="PS51787">
    <property type="entry name" value="LON_N"/>
    <property type="match status" value="1"/>
</dbReference>
<dbReference type="SUPFAM" id="SSF52540">
    <property type="entry name" value="P-loop containing nucleoside triphosphate hydrolases"/>
    <property type="match status" value="1"/>
</dbReference>
<dbReference type="Gene3D" id="3.40.50.300">
    <property type="entry name" value="P-loop containing nucleotide triphosphate hydrolases"/>
    <property type="match status" value="1"/>
</dbReference>
<dbReference type="InterPro" id="IPR027417">
    <property type="entry name" value="P-loop_NTPase"/>
</dbReference>
<dbReference type="SMART" id="SM00464">
    <property type="entry name" value="LON"/>
    <property type="match status" value="1"/>
</dbReference>
<dbReference type="InterPro" id="IPR008269">
    <property type="entry name" value="Lon_proteolytic"/>
</dbReference>
<dbReference type="InterPro" id="IPR027543">
    <property type="entry name" value="Lon_bac"/>
</dbReference>
<evidence type="ECO:0000259" key="15">
    <source>
        <dbReference type="PROSITE" id="PS51786"/>
    </source>
</evidence>
<name>A0A1F5YPS7_9BACT</name>
<dbReference type="AlphaFoldDB" id="A0A1F5YPS7"/>
<dbReference type="InterPro" id="IPR003959">
    <property type="entry name" value="ATPase_AAA_core"/>
</dbReference>
<dbReference type="GO" id="GO:0034605">
    <property type="term" value="P:cellular response to heat"/>
    <property type="evidence" value="ECO:0007669"/>
    <property type="project" value="UniProtKB-UniRule"/>
</dbReference>
<feature type="active site" evidence="9 11">
    <location>
        <position position="690"/>
    </location>
</feature>
<feature type="active site" evidence="9 11">
    <location>
        <position position="733"/>
    </location>
</feature>
<feature type="binding site" evidence="9 12">
    <location>
        <begin position="367"/>
        <end position="374"/>
    </location>
    <ligand>
        <name>ATP</name>
        <dbReference type="ChEBI" id="CHEBI:30616"/>
    </ligand>
</feature>
<dbReference type="InterPro" id="IPR054594">
    <property type="entry name" value="Lon_lid"/>
</dbReference>
<dbReference type="SMART" id="SM00382">
    <property type="entry name" value="AAA"/>
    <property type="match status" value="1"/>
</dbReference>
<dbReference type="GO" id="GO:0005737">
    <property type="term" value="C:cytoplasm"/>
    <property type="evidence" value="ECO:0007669"/>
    <property type="project" value="UniProtKB-SubCell"/>
</dbReference>
<dbReference type="GO" id="GO:0043565">
    <property type="term" value="F:sequence-specific DNA binding"/>
    <property type="evidence" value="ECO:0007669"/>
    <property type="project" value="UniProtKB-UniRule"/>
</dbReference>
<dbReference type="SUPFAM" id="SSF88697">
    <property type="entry name" value="PUA domain-like"/>
    <property type="match status" value="1"/>
</dbReference>
<evidence type="ECO:0000256" key="5">
    <source>
        <dbReference type="ARBA" id="ARBA00022801"/>
    </source>
</evidence>
<dbReference type="Proteomes" id="UP000179129">
    <property type="component" value="Unassembled WGS sequence"/>
</dbReference>
<comment type="caution">
    <text evidence="17">The sequence shown here is derived from an EMBL/GenBank/DDBJ whole genome shotgun (WGS) entry which is preliminary data.</text>
</comment>
<dbReference type="InterPro" id="IPR046336">
    <property type="entry name" value="Lon_prtase_N_sf"/>
</dbReference>
<dbReference type="HAMAP" id="MF_01973">
    <property type="entry name" value="lon_bact"/>
    <property type="match status" value="1"/>
</dbReference>
<dbReference type="InterPro" id="IPR027065">
    <property type="entry name" value="Lon_Prtase"/>
</dbReference>
<evidence type="ECO:0000256" key="1">
    <source>
        <dbReference type="ARBA" id="ARBA00004496"/>
    </source>
</evidence>
<dbReference type="Gene3D" id="1.20.58.1480">
    <property type="match status" value="1"/>
</dbReference>
<evidence type="ECO:0000256" key="11">
    <source>
        <dbReference type="PIRSR" id="PIRSR001174-1"/>
    </source>
</evidence>
<dbReference type="FunFam" id="3.40.50.300:FF:000382">
    <property type="entry name" value="Lon protease homolog 2, peroxisomal"/>
    <property type="match status" value="1"/>
</dbReference>
<dbReference type="InterPro" id="IPR020568">
    <property type="entry name" value="Ribosomal_Su5_D2-typ_SF"/>
</dbReference>
<dbReference type="EMBL" id="MFIX01000192">
    <property type="protein sequence ID" value="OGG02201.1"/>
    <property type="molecule type" value="Genomic_DNA"/>
</dbReference>
<dbReference type="FunFam" id="1.20.5.5270:FF:000002">
    <property type="entry name" value="Lon protease homolog"/>
    <property type="match status" value="1"/>
</dbReference>
<evidence type="ECO:0000313" key="18">
    <source>
        <dbReference type="Proteomes" id="UP000179129"/>
    </source>
</evidence>
<dbReference type="NCBIfam" id="TIGR00763">
    <property type="entry name" value="lon"/>
    <property type="match status" value="1"/>
</dbReference>
<evidence type="ECO:0000256" key="6">
    <source>
        <dbReference type="ARBA" id="ARBA00022825"/>
    </source>
</evidence>
<dbReference type="GO" id="GO:0006515">
    <property type="term" value="P:protein quality control for misfolded or incompletely synthesized proteins"/>
    <property type="evidence" value="ECO:0007669"/>
    <property type="project" value="UniProtKB-UniRule"/>
</dbReference>
<evidence type="ECO:0000256" key="7">
    <source>
        <dbReference type="ARBA" id="ARBA00022840"/>
    </source>
</evidence>
<evidence type="ECO:0000256" key="3">
    <source>
        <dbReference type="ARBA" id="ARBA00022670"/>
    </source>
</evidence>
<evidence type="ECO:0000256" key="2">
    <source>
        <dbReference type="ARBA" id="ARBA00022490"/>
    </source>
</evidence>
<comment type="similarity">
    <text evidence="9 10 13 14">Belongs to the peptidase S16 family.</text>
</comment>
<keyword evidence="8 9" id="KW-0346">Stress response</keyword>
<evidence type="ECO:0000256" key="4">
    <source>
        <dbReference type="ARBA" id="ARBA00022741"/>
    </source>
</evidence>
<dbReference type="Gene3D" id="1.20.5.5270">
    <property type="match status" value="1"/>
</dbReference>
<dbReference type="PIRSF" id="PIRSF001174">
    <property type="entry name" value="Lon_proteas"/>
    <property type="match status" value="1"/>
</dbReference>
<dbReference type="GO" id="GO:0005524">
    <property type="term" value="F:ATP binding"/>
    <property type="evidence" value="ECO:0007669"/>
    <property type="project" value="UniProtKB-UniRule"/>
</dbReference>
<comment type="induction">
    <text evidence="9">By heat shock.</text>
</comment>
<evidence type="ECO:0000256" key="13">
    <source>
        <dbReference type="PROSITE-ProRule" id="PRU01122"/>
    </source>
</evidence>
<dbReference type="Gene3D" id="2.30.130.40">
    <property type="entry name" value="LON domain-like"/>
    <property type="match status" value="1"/>
</dbReference>
<comment type="subunit">
    <text evidence="9 10">Homohexamer. Organized in a ring with a central cavity.</text>
</comment>
<dbReference type="Pfam" id="PF00004">
    <property type="entry name" value="AAA"/>
    <property type="match status" value="1"/>
</dbReference>
<evidence type="ECO:0000256" key="12">
    <source>
        <dbReference type="PIRSR" id="PIRSR001174-2"/>
    </source>
</evidence>
<keyword evidence="3 9" id="KW-0645">Protease</keyword>
<dbReference type="Gene3D" id="1.10.8.60">
    <property type="match status" value="1"/>
</dbReference>
<dbReference type="InterPro" id="IPR014721">
    <property type="entry name" value="Ribsml_uS5_D2-typ_fold_subgr"/>
</dbReference>
<dbReference type="Pfam" id="PF05362">
    <property type="entry name" value="Lon_C"/>
    <property type="match status" value="1"/>
</dbReference>
<feature type="domain" description="Lon proteolytic" evidence="15">
    <location>
        <begin position="603"/>
        <end position="784"/>
    </location>
</feature>
<dbReference type="InterPro" id="IPR003111">
    <property type="entry name" value="Lon_prtase_N"/>
</dbReference>
<evidence type="ECO:0000256" key="8">
    <source>
        <dbReference type="ARBA" id="ARBA00023016"/>
    </source>
</evidence>
<keyword evidence="7 9" id="KW-0067">ATP-binding</keyword>
<evidence type="ECO:0000256" key="10">
    <source>
        <dbReference type="PIRNR" id="PIRNR001174"/>
    </source>
</evidence>
<gene>
    <name evidence="9" type="primary">lon</name>
    <name evidence="17" type="ORF">A3F83_00790</name>
</gene>
<dbReference type="PRINTS" id="PR00830">
    <property type="entry name" value="ENDOLAPTASE"/>
</dbReference>
<dbReference type="GO" id="GO:0004176">
    <property type="term" value="F:ATP-dependent peptidase activity"/>
    <property type="evidence" value="ECO:0007669"/>
    <property type="project" value="UniProtKB-UniRule"/>
</dbReference>
<reference evidence="17 18" key="1">
    <citation type="journal article" date="2016" name="Nat. Commun.">
        <title>Thousands of microbial genomes shed light on interconnected biogeochemical processes in an aquifer system.</title>
        <authorList>
            <person name="Anantharaman K."/>
            <person name="Brown C.T."/>
            <person name="Hug L.A."/>
            <person name="Sharon I."/>
            <person name="Castelle C.J."/>
            <person name="Probst A.J."/>
            <person name="Thomas B.C."/>
            <person name="Singh A."/>
            <person name="Wilkins M.J."/>
            <person name="Karaoz U."/>
            <person name="Brodie E.L."/>
            <person name="Williams K.H."/>
            <person name="Hubbard S.S."/>
            <person name="Banfield J.F."/>
        </authorList>
    </citation>
    <scope>NUCLEOTIDE SEQUENCE [LARGE SCALE GENOMIC DNA]</scope>
</reference>
<dbReference type="PROSITE" id="PS51786">
    <property type="entry name" value="LON_PROTEOLYTIC"/>
    <property type="match status" value="1"/>
</dbReference>
<keyword evidence="2 9" id="KW-0963">Cytoplasm</keyword>
<dbReference type="GO" id="GO:0016887">
    <property type="term" value="F:ATP hydrolysis activity"/>
    <property type="evidence" value="ECO:0007669"/>
    <property type="project" value="UniProtKB-UniRule"/>
</dbReference>
<dbReference type="GO" id="GO:0004252">
    <property type="term" value="F:serine-type endopeptidase activity"/>
    <property type="evidence" value="ECO:0007669"/>
    <property type="project" value="UniProtKB-UniRule"/>
</dbReference>
<keyword evidence="4 9" id="KW-0547">Nucleotide-binding</keyword>